<evidence type="ECO:0000256" key="7">
    <source>
        <dbReference type="ARBA" id="ARBA00022989"/>
    </source>
</evidence>
<feature type="transmembrane region" description="Helical" evidence="10">
    <location>
        <begin position="129"/>
        <end position="149"/>
    </location>
</feature>
<dbReference type="Proteomes" id="UP000599085">
    <property type="component" value="Unassembled WGS sequence"/>
</dbReference>
<dbReference type="InterPro" id="IPR013525">
    <property type="entry name" value="ABC2_TM"/>
</dbReference>
<evidence type="ECO:0000256" key="10">
    <source>
        <dbReference type="SAM" id="Phobius"/>
    </source>
</evidence>
<evidence type="ECO:0000256" key="3">
    <source>
        <dbReference type="ARBA" id="ARBA00022448"/>
    </source>
</evidence>
<evidence type="ECO:0000256" key="6">
    <source>
        <dbReference type="ARBA" id="ARBA00022692"/>
    </source>
</evidence>
<keyword evidence="5" id="KW-0762">Sugar transport</keyword>
<evidence type="ECO:0000256" key="1">
    <source>
        <dbReference type="ARBA" id="ARBA00004651"/>
    </source>
</evidence>
<comment type="subcellular location">
    <subcellularLocation>
        <location evidence="1">Cell membrane</location>
        <topology evidence="1">Multi-pass membrane protein</topology>
    </subcellularLocation>
</comment>
<sequence length="274" mass="31072">MVNKKVRSAKKHVNLTLSQSILTQLRVIYALIMRETLTRYGRENIGFLWVVGEPILFCGGVTIMWTLVRPSHEHGLRMTAMVVTGYVPLVLFRHAVVRSTKAYAVNSSLLYHRLVTPLDIITARITLEVIGVMMAAILVLCGAVSLGYMELPEDWALTLSGFGFVVFFTYGISFIFSYLTERSDLLEKTVSVLTYLALPWTGAFVMIDWIPPKYRWVLEYTSPIANGIEMMRSGFFGSKVVPHYSICFMTYTSLLTFMVGVYLCLRVRPHIELS</sequence>
<accession>A0ABR9MN13</accession>
<proteinExistence type="inferred from homology"/>
<dbReference type="PRINTS" id="PR00164">
    <property type="entry name" value="ABC2TRNSPORT"/>
</dbReference>
<gene>
    <name evidence="12" type="ORF">IGM82_02290</name>
</gene>
<dbReference type="PANTHER" id="PTHR30413:SF10">
    <property type="entry name" value="CAPSULE POLYSACCHARIDE EXPORT INNER-MEMBRANE PROTEIN CTRC"/>
    <property type="match status" value="1"/>
</dbReference>
<dbReference type="Pfam" id="PF01061">
    <property type="entry name" value="ABC2_membrane"/>
    <property type="match status" value="1"/>
</dbReference>
<keyword evidence="4" id="KW-1003">Cell membrane</keyword>
<evidence type="ECO:0000256" key="9">
    <source>
        <dbReference type="ARBA" id="ARBA00023136"/>
    </source>
</evidence>
<dbReference type="EMBL" id="JADAQV010000001">
    <property type="protein sequence ID" value="MBE1723245.1"/>
    <property type="molecule type" value="Genomic_DNA"/>
</dbReference>
<dbReference type="RefSeq" id="WP_192848174.1">
    <property type="nucleotide sequence ID" value="NZ_JADAQV010000001.1"/>
</dbReference>
<keyword evidence="3" id="KW-0813">Transport</keyword>
<keyword evidence="13" id="KW-1185">Reference proteome</keyword>
<feature type="transmembrane region" description="Helical" evidence="10">
    <location>
        <begin position="192"/>
        <end position="210"/>
    </location>
</feature>
<evidence type="ECO:0000256" key="2">
    <source>
        <dbReference type="ARBA" id="ARBA00007783"/>
    </source>
</evidence>
<feature type="transmembrane region" description="Helical" evidence="10">
    <location>
        <begin position="45"/>
        <end position="68"/>
    </location>
</feature>
<feature type="transmembrane region" description="Helical" evidence="10">
    <location>
        <begin position="241"/>
        <end position="265"/>
    </location>
</feature>
<evidence type="ECO:0000256" key="8">
    <source>
        <dbReference type="ARBA" id="ARBA00023047"/>
    </source>
</evidence>
<feature type="domain" description="ABC-2 type transporter transmembrane" evidence="11">
    <location>
        <begin position="28"/>
        <end position="236"/>
    </location>
</feature>
<comment type="similarity">
    <text evidence="2">Belongs to the ABC-2 integral membrane protein family.</text>
</comment>
<organism evidence="12 13">
    <name type="scientific">Bombella apis</name>
    <dbReference type="NCBI Taxonomy" id="1785988"/>
    <lineage>
        <taxon>Bacteria</taxon>
        <taxon>Pseudomonadati</taxon>
        <taxon>Pseudomonadota</taxon>
        <taxon>Alphaproteobacteria</taxon>
        <taxon>Acetobacterales</taxon>
        <taxon>Acetobacteraceae</taxon>
        <taxon>Bombella</taxon>
    </lineage>
</organism>
<keyword evidence="8" id="KW-0625">Polysaccharide transport</keyword>
<reference evidence="12 13" key="1">
    <citation type="submission" date="2020-09" db="EMBL/GenBank/DDBJ databases">
        <title>Bombella mellium and Bombella favum sp. nov., two novel species isolated from honey of Apis mellifera.</title>
        <authorList>
            <person name="Hilgarth M."/>
            <person name="Redwitz J."/>
            <person name="Ehrmann M.A."/>
            <person name="Vogel R.F."/>
            <person name="Jakob F."/>
        </authorList>
    </citation>
    <scope>NUCLEOTIDE SEQUENCE [LARGE SCALE GENOMIC DNA]</scope>
    <source>
        <strain evidence="12 13">MRM1</strain>
    </source>
</reference>
<keyword evidence="9 10" id="KW-0472">Membrane</keyword>
<keyword evidence="7 10" id="KW-1133">Transmembrane helix</keyword>
<evidence type="ECO:0000256" key="4">
    <source>
        <dbReference type="ARBA" id="ARBA00022475"/>
    </source>
</evidence>
<evidence type="ECO:0000313" key="13">
    <source>
        <dbReference type="Proteomes" id="UP000599085"/>
    </source>
</evidence>
<evidence type="ECO:0000256" key="5">
    <source>
        <dbReference type="ARBA" id="ARBA00022597"/>
    </source>
</evidence>
<evidence type="ECO:0000259" key="11">
    <source>
        <dbReference type="Pfam" id="PF01061"/>
    </source>
</evidence>
<name>A0ABR9MN13_9PROT</name>
<evidence type="ECO:0000313" key="12">
    <source>
        <dbReference type="EMBL" id="MBE1723245.1"/>
    </source>
</evidence>
<dbReference type="PANTHER" id="PTHR30413">
    <property type="entry name" value="INNER MEMBRANE TRANSPORT PERMEASE"/>
    <property type="match status" value="1"/>
</dbReference>
<dbReference type="InterPro" id="IPR000412">
    <property type="entry name" value="ABC_2_transport"/>
</dbReference>
<protein>
    <submittedName>
        <fullName evidence="12">ABC transporter permease</fullName>
    </submittedName>
</protein>
<feature type="transmembrane region" description="Helical" evidence="10">
    <location>
        <begin position="74"/>
        <end position="92"/>
    </location>
</feature>
<comment type="caution">
    <text evidence="12">The sequence shown here is derived from an EMBL/GenBank/DDBJ whole genome shotgun (WGS) entry which is preliminary data.</text>
</comment>
<feature type="transmembrane region" description="Helical" evidence="10">
    <location>
        <begin position="155"/>
        <end position="180"/>
    </location>
</feature>
<keyword evidence="6 10" id="KW-0812">Transmembrane</keyword>